<dbReference type="GO" id="GO:0003700">
    <property type="term" value="F:DNA-binding transcription factor activity"/>
    <property type="evidence" value="ECO:0007669"/>
    <property type="project" value="InterPro"/>
</dbReference>
<gene>
    <name evidence="3" type="ORF">EAX61_10490</name>
</gene>
<dbReference type="Gene3D" id="1.10.10.60">
    <property type="entry name" value="Homeodomain-like"/>
    <property type="match status" value="1"/>
</dbReference>
<accession>A0A3M0G080</accession>
<proteinExistence type="predicted"/>
<reference evidence="3 4" key="1">
    <citation type="submission" date="2018-10" db="EMBL/GenBank/DDBJ databases">
        <title>Dokdonia luteus sp. nov., isolated from sea water.</title>
        <authorList>
            <person name="Zhou L.Y."/>
            <person name="Du Z.J."/>
        </authorList>
    </citation>
    <scope>NUCLEOTIDE SEQUENCE [LARGE SCALE GENOMIC DNA]</scope>
    <source>
        <strain evidence="3 4">SH27</strain>
    </source>
</reference>
<dbReference type="EMBL" id="REFV01000009">
    <property type="protein sequence ID" value="RMB58038.1"/>
    <property type="molecule type" value="Genomic_DNA"/>
</dbReference>
<comment type="caution">
    <text evidence="3">The sequence shown here is derived from an EMBL/GenBank/DDBJ whole genome shotgun (WGS) entry which is preliminary data.</text>
</comment>
<keyword evidence="1" id="KW-0238">DNA-binding</keyword>
<protein>
    <submittedName>
        <fullName evidence="3">AraC family transcriptional regulator</fullName>
    </submittedName>
</protein>
<dbReference type="AlphaFoldDB" id="A0A3M0G080"/>
<name>A0A3M0G080_9FLAO</name>
<evidence type="ECO:0000259" key="2">
    <source>
        <dbReference type="PROSITE" id="PS01124"/>
    </source>
</evidence>
<evidence type="ECO:0000256" key="1">
    <source>
        <dbReference type="ARBA" id="ARBA00023125"/>
    </source>
</evidence>
<dbReference type="PANTHER" id="PTHR43280">
    <property type="entry name" value="ARAC-FAMILY TRANSCRIPTIONAL REGULATOR"/>
    <property type="match status" value="1"/>
</dbReference>
<dbReference type="PROSITE" id="PS01124">
    <property type="entry name" value="HTH_ARAC_FAMILY_2"/>
    <property type="match status" value="1"/>
</dbReference>
<dbReference type="Proteomes" id="UP000281985">
    <property type="component" value="Unassembled WGS sequence"/>
</dbReference>
<sequence>MQFLHDPNFSHSFFLDVTRIDYQQDMPAQVINDYGYSYIMFRYGTIDAFDHNGAQVAVPEKFIKGTGDFFTVKAYKEATWISIELPNHILHSITKIHGVKNRNKLIDLSLYVDDDTLDSLYHKLATAMTIEDITIITDHHLRSYYKEWSVLYPSVEIVNHIFHKKGKVTVSELADRFPYSERTLGRMFLKEVGAPPQRFANLVRFNNAIRALETQENESLQSILEKFDYYDQSHFEKDFKKFLGQNIKEYKNEFNPLLSNALARKYVKLDL</sequence>
<evidence type="ECO:0000313" key="3">
    <source>
        <dbReference type="EMBL" id="RMB58038.1"/>
    </source>
</evidence>
<dbReference type="SMART" id="SM00342">
    <property type="entry name" value="HTH_ARAC"/>
    <property type="match status" value="1"/>
</dbReference>
<keyword evidence="4" id="KW-1185">Reference proteome</keyword>
<dbReference type="GO" id="GO:0043565">
    <property type="term" value="F:sequence-specific DNA binding"/>
    <property type="evidence" value="ECO:0007669"/>
    <property type="project" value="InterPro"/>
</dbReference>
<dbReference type="OrthoDB" id="511992at2"/>
<feature type="domain" description="HTH araC/xylS-type" evidence="2">
    <location>
        <begin position="152"/>
        <end position="253"/>
    </location>
</feature>
<dbReference type="PANTHER" id="PTHR43280:SF2">
    <property type="entry name" value="HTH-TYPE TRANSCRIPTIONAL REGULATOR EXSA"/>
    <property type="match status" value="1"/>
</dbReference>
<organism evidence="3 4">
    <name type="scientific">Dokdonia sinensis</name>
    <dbReference type="NCBI Taxonomy" id="2479847"/>
    <lineage>
        <taxon>Bacteria</taxon>
        <taxon>Pseudomonadati</taxon>
        <taxon>Bacteroidota</taxon>
        <taxon>Flavobacteriia</taxon>
        <taxon>Flavobacteriales</taxon>
        <taxon>Flavobacteriaceae</taxon>
        <taxon>Dokdonia</taxon>
    </lineage>
</organism>
<dbReference type="InterPro" id="IPR018060">
    <property type="entry name" value="HTH_AraC"/>
</dbReference>
<dbReference type="Pfam" id="PF12833">
    <property type="entry name" value="HTH_18"/>
    <property type="match status" value="1"/>
</dbReference>
<dbReference type="RefSeq" id="WP_121917641.1">
    <property type="nucleotide sequence ID" value="NZ_REFV01000009.1"/>
</dbReference>
<evidence type="ECO:0000313" key="4">
    <source>
        <dbReference type="Proteomes" id="UP000281985"/>
    </source>
</evidence>